<evidence type="ECO:0000256" key="5">
    <source>
        <dbReference type="PIRSR" id="PIRSR600888-1"/>
    </source>
</evidence>
<comment type="subunit">
    <text evidence="7">Homodimer.</text>
</comment>
<keyword evidence="9" id="KW-1185">Reference proteome</keyword>
<sequence>MKITQTKLSGCFIVEPQIFKDDRGYFFESYNHEKFKEATGIDMVFLQDNQAKSQYGVIRGLHLQRTPSLQAKFLRVLEGKILDVAVDVRKGSPTYGQHVSIELSAENNLQLFIPHGFAHGYSVLSESAVVAYKCDALYDKESEDGINLFDKNLNIDWRIPMDQAILSEKDLNQKQFSDFKAVEL</sequence>
<comment type="caution">
    <text evidence="8">The sequence shown here is derived from an EMBL/GenBank/DDBJ whole genome shotgun (WGS) entry which is preliminary data.</text>
</comment>
<evidence type="ECO:0000256" key="4">
    <source>
        <dbReference type="ARBA" id="ARBA00019595"/>
    </source>
</evidence>
<evidence type="ECO:0000313" key="9">
    <source>
        <dbReference type="Proteomes" id="UP001152599"/>
    </source>
</evidence>
<evidence type="ECO:0000256" key="2">
    <source>
        <dbReference type="ARBA" id="ARBA00001997"/>
    </source>
</evidence>
<evidence type="ECO:0000256" key="1">
    <source>
        <dbReference type="ARBA" id="ARBA00001298"/>
    </source>
</evidence>
<dbReference type="GO" id="GO:0005829">
    <property type="term" value="C:cytosol"/>
    <property type="evidence" value="ECO:0007669"/>
    <property type="project" value="TreeGrafter"/>
</dbReference>
<dbReference type="PANTHER" id="PTHR21047:SF2">
    <property type="entry name" value="THYMIDINE DIPHOSPHO-4-KETO-RHAMNOSE 3,5-EPIMERASE"/>
    <property type="match status" value="1"/>
</dbReference>
<dbReference type="InterPro" id="IPR014710">
    <property type="entry name" value="RmlC-like_jellyroll"/>
</dbReference>
<proteinExistence type="inferred from homology"/>
<dbReference type="AlphaFoldDB" id="A0A9X4MZ47"/>
<dbReference type="EC" id="5.1.3.13" evidence="3 7"/>
<evidence type="ECO:0000313" key="8">
    <source>
        <dbReference type="EMBL" id="MDG4945632.1"/>
    </source>
</evidence>
<organism evidence="8 9">
    <name type="scientific">Profundicola chukchiensis</name>
    <dbReference type="NCBI Taxonomy" id="2961959"/>
    <lineage>
        <taxon>Bacteria</taxon>
        <taxon>Pseudomonadati</taxon>
        <taxon>Bacteroidota</taxon>
        <taxon>Flavobacteriia</taxon>
        <taxon>Flavobacteriales</taxon>
        <taxon>Weeksellaceae</taxon>
        <taxon>Profundicola</taxon>
    </lineage>
</organism>
<dbReference type="Proteomes" id="UP001152599">
    <property type="component" value="Unassembled WGS sequence"/>
</dbReference>
<dbReference type="GO" id="GO:0019305">
    <property type="term" value="P:dTDP-rhamnose biosynthetic process"/>
    <property type="evidence" value="ECO:0007669"/>
    <property type="project" value="UniProtKB-UniRule"/>
</dbReference>
<comment type="similarity">
    <text evidence="7">Belongs to the dTDP-4-dehydrorhamnose 3,5-epimerase family.</text>
</comment>
<dbReference type="InterPro" id="IPR011051">
    <property type="entry name" value="RmlC_Cupin_sf"/>
</dbReference>
<dbReference type="InterPro" id="IPR000888">
    <property type="entry name" value="RmlC-like"/>
</dbReference>
<dbReference type="GO" id="GO:0008830">
    <property type="term" value="F:dTDP-4-dehydrorhamnose 3,5-epimerase activity"/>
    <property type="evidence" value="ECO:0007669"/>
    <property type="project" value="UniProtKB-UniRule"/>
</dbReference>
<dbReference type="CDD" id="cd00438">
    <property type="entry name" value="cupin_RmlC"/>
    <property type="match status" value="1"/>
</dbReference>
<dbReference type="SUPFAM" id="SSF51182">
    <property type="entry name" value="RmlC-like cupins"/>
    <property type="match status" value="1"/>
</dbReference>
<evidence type="ECO:0000256" key="6">
    <source>
        <dbReference type="PIRSR" id="PIRSR600888-3"/>
    </source>
</evidence>
<comment type="function">
    <text evidence="2 7">Catalyzes the epimerization of the C3' and C5'positions of dTDP-6-deoxy-D-xylo-4-hexulose, forming dTDP-6-deoxy-L-lyxo-4-hexulose.</text>
</comment>
<name>A0A9X4MZ47_9FLAO</name>
<dbReference type="Gene3D" id="2.60.120.10">
    <property type="entry name" value="Jelly Rolls"/>
    <property type="match status" value="1"/>
</dbReference>
<protein>
    <recommendedName>
        <fullName evidence="4 7">dTDP-4-dehydrorhamnose 3,5-epimerase</fullName>
        <ecNumber evidence="3 7">5.1.3.13</ecNumber>
    </recommendedName>
    <alternativeName>
        <fullName evidence="7">Thymidine diphospho-4-keto-rhamnose 3,5-epimerase</fullName>
    </alternativeName>
</protein>
<comment type="pathway">
    <text evidence="7">Carbohydrate biosynthesis; dTDP-L-rhamnose biosynthesis.</text>
</comment>
<evidence type="ECO:0000256" key="3">
    <source>
        <dbReference type="ARBA" id="ARBA00012098"/>
    </source>
</evidence>
<dbReference type="EMBL" id="JANCMU010000001">
    <property type="protein sequence ID" value="MDG4945632.1"/>
    <property type="molecule type" value="Genomic_DNA"/>
</dbReference>
<dbReference type="RefSeq" id="WP_304420199.1">
    <property type="nucleotide sequence ID" value="NZ_JANCMU010000001.1"/>
</dbReference>
<dbReference type="PANTHER" id="PTHR21047">
    <property type="entry name" value="DTDP-6-DEOXY-D-GLUCOSE-3,5 EPIMERASE"/>
    <property type="match status" value="1"/>
</dbReference>
<dbReference type="NCBIfam" id="TIGR01221">
    <property type="entry name" value="rmlC"/>
    <property type="match status" value="1"/>
</dbReference>
<feature type="active site" description="Proton donor" evidence="5">
    <location>
        <position position="132"/>
    </location>
</feature>
<evidence type="ECO:0000256" key="7">
    <source>
        <dbReference type="RuleBase" id="RU364069"/>
    </source>
</evidence>
<comment type="catalytic activity">
    <reaction evidence="1 7">
        <text>dTDP-4-dehydro-6-deoxy-alpha-D-glucose = dTDP-4-dehydro-beta-L-rhamnose</text>
        <dbReference type="Rhea" id="RHEA:16969"/>
        <dbReference type="ChEBI" id="CHEBI:57649"/>
        <dbReference type="ChEBI" id="CHEBI:62830"/>
        <dbReference type="EC" id="5.1.3.13"/>
    </reaction>
</comment>
<dbReference type="Pfam" id="PF00908">
    <property type="entry name" value="dTDP_sugar_isom"/>
    <property type="match status" value="1"/>
</dbReference>
<feature type="active site" description="Proton acceptor" evidence="5">
    <location>
        <position position="62"/>
    </location>
</feature>
<accession>A0A9X4MZ47</accession>
<keyword evidence="7 8" id="KW-0413">Isomerase</keyword>
<feature type="site" description="Participates in a stacking interaction with the thymidine ring of dTDP-4-oxo-6-deoxyglucose" evidence="6">
    <location>
        <position position="138"/>
    </location>
</feature>
<dbReference type="GO" id="GO:0000271">
    <property type="term" value="P:polysaccharide biosynthetic process"/>
    <property type="evidence" value="ECO:0007669"/>
    <property type="project" value="TreeGrafter"/>
</dbReference>
<reference evidence="8" key="1">
    <citation type="submission" date="2022-07" db="EMBL/GenBank/DDBJ databases">
        <title>Description and genome-wide analysis of Profundicola chukchiensis gen. nov., sp. nov., marine bacteria isolated from bottom sediments of the Chukchi Sea.</title>
        <authorList>
            <person name="Romanenko L."/>
            <person name="Otstavnykh N."/>
            <person name="Kurilenko V."/>
            <person name="Eremeev V."/>
            <person name="Velansky P."/>
            <person name="Mikhailov V."/>
            <person name="Isaeva M."/>
        </authorList>
    </citation>
    <scope>NUCLEOTIDE SEQUENCE</scope>
    <source>
        <strain evidence="8">KMM 9713</strain>
    </source>
</reference>
<gene>
    <name evidence="8" type="primary">rfbC</name>
    <name evidence="8" type="ORF">NMK71_04330</name>
</gene>